<dbReference type="EMBL" id="CP114584">
    <property type="protein sequence ID" value="WBA15522.1"/>
    <property type="molecule type" value="Genomic_DNA"/>
</dbReference>
<reference evidence="4" key="1">
    <citation type="submission" date="2022-09" db="EMBL/GenBank/DDBJ databases">
        <authorList>
            <person name="Li Z.-J."/>
        </authorList>
    </citation>
    <scope>NUCLEOTIDE SEQUENCE</scope>
    <source>
        <strain evidence="4">TGB10</strain>
    </source>
</reference>
<organism evidence="4 5">
    <name type="scientific">Salinivibrio proteolyticus</name>
    <dbReference type="NCBI Taxonomy" id="334715"/>
    <lineage>
        <taxon>Bacteria</taxon>
        <taxon>Pseudomonadati</taxon>
        <taxon>Pseudomonadota</taxon>
        <taxon>Gammaproteobacteria</taxon>
        <taxon>Vibrionales</taxon>
        <taxon>Vibrionaceae</taxon>
        <taxon>Salinivibrio</taxon>
    </lineage>
</organism>
<dbReference type="RefSeq" id="WP_269598216.1">
    <property type="nucleotide sequence ID" value="NZ_CP114584.1"/>
</dbReference>
<gene>
    <name evidence="4" type="ORF">N7E60_04345</name>
</gene>
<keyword evidence="2" id="KW-0732">Signal</keyword>
<dbReference type="InterPro" id="IPR003610">
    <property type="entry name" value="CBM5/12"/>
</dbReference>
<protein>
    <recommendedName>
        <fullName evidence="3">Chitin-binding type-3 domain-containing protein</fullName>
    </recommendedName>
</protein>
<dbReference type="SUPFAM" id="SSF51055">
    <property type="entry name" value="Carbohydrate binding domain"/>
    <property type="match status" value="2"/>
</dbReference>
<accession>A0ABY7LFY2</accession>
<sequence length="264" mass="30429">MKRIKLIGLLTFVFASASSYAGVDDWNSELVYKSGDLVEWKGHKYIASHWTKGIEPLPNNINWDGWIYIDKDKLTIWDSNRVYKGGEIVEINGDYYLASWWNKNEYPETASSWQHLVDVKLDLEPEPMPDNNTIEGIDLDHNGVRDDYERAISEIYVDDDLIKVAISASQEWKSLIKISLDEDIIITQGFASEKFSNLISLNKCFSELRRINPQFETPSKLYFNTLDRAMEKRKAENKLFKALKGDLRSVHVAESPCLNTDLVK</sequence>
<dbReference type="SMART" id="SM00495">
    <property type="entry name" value="ChtBD3"/>
    <property type="match status" value="2"/>
</dbReference>
<evidence type="ECO:0000256" key="1">
    <source>
        <dbReference type="ARBA" id="ARBA00022801"/>
    </source>
</evidence>
<evidence type="ECO:0000313" key="4">
    <source>
        <dbReference type="EMBL" id="WBA15522.1"/>
    </source>
</evidence>
<evidence type="ECO:0000313" key="5">
    <source>
        <dbReference type="Proteomes" id="UP001164676"/>
    </source>
</evidence>
<feature type="domain" description="Chitin-binding type-3" evidence="3">
    <location>
        <begin position="74"/>
        <end position="116"/>
    </location>
</feature>
<dbReference type="InterPro" id="IPR036573">
    <property type="entry name" value="CBM_sf_5/12"/>
</dbReference>
<proteinExistence type="predicted"/>
<dbReference type="Proteomes" id="UP001164676">
    <property type="component" value="Chromosome"/>
</dbReference>
<keyword evidence="1" id="KW-0378">Hydrolase</keyword>
<keyword evidence="5" id="KW-1185">Reference proteome</keyword>
<evidence type="ECO:0000256" key="2">
    <source>
        <dbReference type="SAM" id="SignalP"/>
    </source>
</evidence>
<dbReference type="CDD" id="cd12215">
    <property type="entry name" value="ChiC_BD"/>
    <property type="match status" value="2"/>
</dbReference>
<evidence type="ECO:0000259" key="3">
    <source>
        <dbReference type="SMART" id="SM00495"/>
    </source>
</evidence>
<name>A0ABY7LFY2_9GAMM</name>
<feature type="chain" id="PRO_5047351830" description="Chitin-binding type-3 domain-containing protein" evidence="2">
    <location>
        <begin position="22"/>
        <end position="264"/>
    </location>
</feature>
<feature type="domain" description="Chitin-binding type-3" evidence="3">
    <location>
        <begin position="23"/>
        <end position="69"/>
    </location>
</feature>
<dbReference type="Gene3D" id="2.10.10.20">
    <property type="entry name" value="Carbohydrate-binding module superfamily 5/12"/>
    <property type="match status" value="2"/>
</dbReference>
<feature type="signal peptide" evidence="2">
    <location>
        <begin position="1"/>
        <end position="21"/>
    </location>
</feature>
<dbReference type="Pfam" id="PF02839">
    <property type="entry name" value="CBM_5_12"/>
    <property type="match status" value="1"/>
</dbReference>